<keyword evidence="9" id="KW-1185">Reference proteome</keyword>
<dbReference type="InterPro" id="IPR036908">
    <property type="entry name" value="RlpA-like_sf"/>
</dbReference>
<evidence type="ECO:0000256" key="3">
    <source>
        <dbReference type="ARBA" id="ARBA00023316"/>
    </source>
</evidence>
<keyword evidence="1 6" id="KW-0732">Signal</keyword>
<evidence type="ECO:0000313" key="8">
    <source>
        <dbReference type="EMBL" id="MEX6634137.1"/>
    </source>
</evidence>
<dbReference type="Pfam" id="PF05036">
    <property type="entry name" value="SPOR"/>
    <property type="match status" value="1"/>
</dbReference>
<evidence type="ECO:0000256" key="5">
    <source>
        <dbReference type="RuleBase" id="RU003495"/>
    </source>
</evidence>
<evidence type="ECO:0000313" key="9">
    <source>
        <dbReference type="Proteomes" id="UP001560685"/>
    </source>
</evidence>
<dbReference type="Gene3D" id="2.40.40.10">
    <property type="entry name" value="RlpA-like domain"/>
    <property type="match status" value="1"/>
</dbReference>
<keyword evidence="4" id="KW-0472">Membrane</keyword>
<reference evidence="8 9" key="1">
    <citation type="submission" date="2024-05" db="EMBL/GenBank/DDBJ databases">
        <title>Three bacterial strains, DH-69, EH-24, and ECK-19 isolated from coastal sediments.</title>
        <authorList>
            <person name="Ye Y.-Q."/>
            <person name="Du Z.-J."/>
        </authorList>
    </citation>
    <scope>NUCLEOTIDE SEQUENCE [LARGE SCALE GENOMIC DNA]</scope>
    <source>
        <strain evidence="8 9">ECK-19</strain>
    </source>
</reference>
<feature type="signal peptide" evidence="6">
    <location>
        <begin position="1"/>
        <end position="24"/>
    </location>
</feature>
<keyword evidence="2 4" id="KW-0456">Lyase</keyword>
<evidence type="ECO:0000256" key="1">
    <source>
        <dbReference type="ARBA" id="ARBA00022729"/>
    </source>
</evidence>
<dbReference type="InterPro" id="IPR036680">
    <property type="entry name" value="SPOR-like_sf"/>
</dbReference>
<dbReference type="EC" id="4.2.2.-" evidence="4"/>
<keyword evidence="4" id="KW-0564">Palmitate</keyword>
<dbReference type="SUPFAM" id="SSF110997">
    <property type="entry name" value="Sporulation related repeat"/>
    <property type="match status" value="1"/>
</dbReference>
<feature type="domain" description="SPOR" evidence="7">
    <location>
        <begin position="245"/>
        <end position="324"/>
    </location>
</feature>
<dbReference type="Gene3D" id="3.30.70.1070">
    <property type="entry name" value="Sporulation related repeat"/>
    <property type="match status" value="1"/>
</dbReference>
<evidence type="ECO:0000256" key="6">
    <source>
        <dbReference type="SAM" id="SignalP"/>
    </source>
</evidence>
<keyword evidence="4" id="KW-1003">Cell membrane</keyword>
<dbReference type="Proteomes" id="UP001560685">
    <property type="component" value="Unassembled WGS sequence"/>
</dbReference>
<evidence type="ECO:0000256" key="4">
    <source>
        <dbReference type="HAMAP-Rule" id="MF_02071"/>
    </source>
</evidence>
<evidence type="ECO:0000256" key="2">
    <source>
        <dbReference type="ARBA" id="ARBA00023239"/>
    </source>
</evidence>
<dbReference type="PROSITE" id="PS51724">
    <property type="entry name" value="SPOR"/>
    <property type="match status" value="1"/>
</dbReference>
<dbReference type="CDD" id="cd22268">
    <property type="entry name" value="DPBB_RlpA-like"/>
    <property type="match status" value="1"/>
</dbReference>
<gene>
    <name evidence="4" type="primary">rlpA</name>
    <name evidence="8" type="ORF">ABFZ84_11335</name>
</gene>
<keyword evidence="4" id="KW-0449">Lipoprotein</keyword>
<dbReference type="PANTHER" id="PTHR34183:SF1">
    <property type="entry name" value="ENDOLYTIC PEPTIDOGLYCAN TRANSGLYCOSYLASE RLPA"/>
    <property type="match status" value="1"/>
</dbReference>
<dbReference type="InterPro" id="IPR012997">
    <property type="entry name" value="RplA"/>
</dbReference>
<accession>A0ABV3Z7F6</accession>
<dbReference type="RefSeq" id="WP_369314127.1">
    <property type="nucleotide sequence ID" value="NZ_JBEHZE010000001.1"/>
</dbReference>
<comment type="caution">
    <text evidence="8">The sequence shown here is derived from an EMBL/GenBank/DDBJ whole genome shotgun (WGS) entry which is preliminary data.</text>
</comment>
<proteinExistence type="inferred from homology"/>
<name>A0ABV3Z7F6_9PROT</name>
<dbReference type="NCBIfam" id="TIGR00413">
    <property type="entry name" value="rlpA"/>
    <property type="match status" value="1"/>
</dbReference>
<dbReference type="HAMAP" id="MF_02071">
    <property type="entry name" value="RlpA"/>
    <property type="match status" value="1"/>
</dbReference>
<comment type="similarity">
    <text evidence="4 5">Belongs to the RlpA family.</text>
</comment>
<evidence type="ECO:0000259" key="7">
    <source>
        <dbReference type="PROSITE" id="PS51724"/>
    </source>
</evidence>
<dbReference type="InterPro" id="IPR009009">
    <property type="entry name" value="RlpA-like_DPBB"/>
</dbReference>
<dbReference type="PANTHER" id="PTHR34183">
    <property type="entry name" value="ENDOLYTIC PEPTIDOGLYCAN TRANSGLYCOSYLASE RLPA"/>
    <property type="match status" value="1"/>
</dbReference>
<organism evidence="8 9">
    <name type="scientific">Hyphococcus lacteus</name>
    <dbReference type="NCBI Taxonomy" id="3143536"/>
    <lineage>
        <taxon>Bacteria</taxon>
        <taxon>Pseudomonadati</taxon>
        <taxon>Pseudomonadota</taxon>
        <taxon>Alphaproteobacteria</taxon>
        <taxon>Parvularculales</taxon>
        <taxon>Parvularculaceae</taxon>
        <taxon>Hyphococcus</taxon>
    </lineage>
</organism>
<feature type="chain" id="PRO_5046987167" description="Endolytic peptidoglycan transglycosylase RlpA" evidence="6">
    <location>
        <begin position="25"/>
        <end position="326"/>
    </location>
</feature>
<dbReference type="PROSITE" id="PS51257">
    <property type="entry name" value="PROKAR_LIPOPROTEIN"/>
    <property type="match status" value="1"/>
</dbReference>
<dbReference type="InterPro" id="IPR034718">
    <property type="entry name" value="RlpA"/>
</dbReference>
<dbReference type="EMBL" id="JBEHZE010000001">
    <property type="protein sequence ID" value="MEX6634137.1"/>
    <property type="molecule type" value="Genomic_DNA"/>
</dbReference>
<keyword evidence="3 4" id="KW-0961">Cell wall biogenesis/degradation</keyword>
<comment type="function">
    <text evidence="4">Lytic transglycosylase with a strong preference for naked glycan strands that lack stem peptides.</text>
</comment>
<sequence>MTKSRNWLILCVFVLLGACTTAPQRGSSVGGSPHYKVGNPYKVAGRWYHPKEDPNYNRVGTASWYGQQFQGRLTANGEIFDMNLLSAAHTTLPLPSIVEVTNLENGRSVTVRLNDRGPFVGDRIIDMSREAARMLGFEEQGTAKVRVRYVGRAPLTAAAPRRNNRVASAISLKEPKAVETPAVKGEEISSLLTSIENAPALTPGAEDVALGEVRHDRSVEIPAADLSTADPDDAKFVHPNVSAESATEALYIIRVAALSRLDNIDGLRAQLGDVGPLRLSRIETETGSVFYRVNLGPYASIDTAAEKLARVRAAGYSDAALVTLTP</sequence>
<comment type="subcellular location">
    <subcellularLocation>
        <location evidence="4">Cell membrane</location>
        <topology evidence="4">Lipid-anchor</topology>
    </subcellularLocation>
</comment>
<protein>
    <recommendedName>
        <fullName evidence="4">Endolytic peptidoglycan transglycosylase RlpA</fullName>
        <ecNumber evidence="4">4.2.2.-</ecNumber>
    </recommendedName>
</protein>
<dbReference type="Pfam" id="PF03330">
    <property type="entry name" value="DPBB_1"/>
    <property type="match status" value="1"/>
</dbReference>
<dbReference type="InterPro" id="IPR007730">
    <property type="entry name" value="SPOR-like_dom"/>
</dbReference>
<dbReference type="SUPFAM" id="SSF50685">
    <property type="entry name" value="Barwin-like endoglucanases"/>
    <property type="match status" value="1"/>
</dbReference>